<evidence type="ECO:0000313" key="2">
    <source>
        <dbReference type="Proteomes" id="UP001236663"/>
    </source>
</evidence>
<protein>
    <submittedName>
        <fullName evidence="1">Uncharacterized protein</fullName>
    </submittedName>
</protein>
<dbReference type="Proteomes" id="UP001236663">
    <property type="component" value="Unassembled WGS sequence"/>
</dbReference>
<accession>A0ABT8C744</accession>
<keyword evidence="2" id="KW-1185">Reference proteome</keyword>
<organism evidence="1 2">
    <name type="scientific">Cyclobacterium jeungdonense</name>
    <dbReference type="NCBI Taxonomy" id="708087"/>
    <lineage>
        <taxon>Bacteria</taxon>
        <taxon>Pseudomonadati</taxon>
        <taxon>Bacteroidota</taxon>
        <taxon>Cytophagia</taxon>
        <taxon>Cytophagales</taxon>
        <taxon>Cyclobacteriaceae</taxon>
        <taxon>Cyclobacterium</taxon>
    </lineage>
</organism>
<evidence type="ECO:0000313" key="1">
    <source>
        <dbReference type="EMBL" id="MDN3688191.1"/>
    </source>
</evidence>
<proteinExistence type="predicted"/>
<gene>
    <name evidence="1" type="ORF">QWZ15_10145</name>
</gene>
<sequence length="188" mass="22153">MKQFVAILLLGCFTCYHFGFYAFYAAYQYKIEKDWEQRVFEESFEGKRIMKIPMKLPYAFEEEGFQLANIPFKLDGKAYRAIKKRFINDTFELVYVPDRAKIILELNTKQWVLSLVETSNSSEQNKIISQPSVKDYLLPLFSLHFYIPDSSQFHWKELLTHKWDKISICIPSPPPWNAFFAPLAPDLG</sequence>
<dbReference type="EMBL" id="JAUFQS010000008">
    <property type="protein sequence ID" value="MDN3688191.1"/>
    <property type="molecule type" value="Genomic_DNA"/>
</dbReference>
<name>A0ABT8C744_9BACT</name>
<comment type="caution">
    <text evidence="1">The sequence shown here is derived from an EMBL/GenBank/DDBJ whole genome shotgun (WGS) entry which is preliminary data.</text>
</comment>
<dbReference type="RefSeq" id="WP_163387091.1">
    <property type="nucleotide sequence ID" value="NZ_JAUFQS010000008.1"/>
</dbReference>
<reference evidence="2" key="1">
    <citation type="journal article" date="2019" name="Int. J. Syst. Evol. Microbiol.">
        <title>The Global Catalogue of Microorganisms (GCM) 10K type strain sequencing project: providing services to taxonomists for standard genome sequencing and annotation.</title>
        <authorList>
            <consortium name="The Broad Institute Genomics Platform"/>
            <consortium name="The Broad Institute Genome Sequencing Center for Infectious Disease"/>
            <person name="Wu L."/>
            <person name="Ma J."/>
        </authorList>
    </citation>
    <scope>NUCLEOTIDE SEQUENCE [LARGE SCALE GENOMIC DNA]</scope>
    <source>
        <strain evidence="2">CECT 7706</strain>
    </source>
</reference>